<dbReference type="SUPFAM" id="SSF48403">
    <property type="entry name" value="Ankyrin repeat"/>
    <property type="match status" value="1"/>
</dbReference>
<dbReference type="InterPro" id="IPR036770">
    <property type="entry name" value="Ankyrin_rpt-contain_sf"/>
</dbReference>
<keyword evidence="1" id="KW-0677">Repeat</keyword>
<dbReference type="PROSITE" id="PS50297">
    <property type="entry name" value="ANK_REP_REGION"/>
    <property type="match status" value="1"/>
</dbReference>
<gene>
    <name evidence="4" type="ORF">B0T10DRAFT_548452</name>
</gene>
<dbReference type="AlphaFoldDB" id="A0A9P8W4H0"/>
<proteinExistence type="predicted"/>
<comment type="caution">
    <text evidence="4">The sequence shown here is derived from an EMBL/GenBank/DDBJ whole genome shotgun (WGS) entry which is preliminary data.</text>
</comment>
<dbReference type="PANTHER" id="PTHR24201">
    <property type="entry name" value="ANK_REP_REGION DOMAIN-CONTAINING PROTEIN"/>
    <property type="match status" value="1"/>
</dbReference>
<dbReference type="InterPro" id="IPR050776">
    <property type="entry name" value="Ank_Repeat/CDKN_Inhibitor"/>
</dbReference>
<organism evidence="4 5">
    <name type="scientific">Thelonectria olida</name>
    <dbReference type="NCBI Taxonomy" id="1576542"/>
    <lineage>
        <taxon>Eukaryota</taxon>
        <taxon>Fungi</taxon>
        <taxon>Dikarya</taxon>
        <taxon>Ascomycota</taxon>
        <taxon>Pezizomycotina</taxon>
        <taxon>Sordariomycetes</taxon>
        <taxon>Hypocreomycetidae</taxon>
        <taxon>Hypocreales</taxon>
        <taxon>Nectriaceae</taxon>
        <taxon>Thelonectria</taxon>
    </lineage>
</organism>
<dbReference type="EMBL" id="JAGPYM010000010">
    <property type="protein sequence ID" value="KAH6889944.1"/>
    <property type="molecule type" value="Genomic_DNA"/>
</dbReference>
<reference evidence="4 5" key="1">
    <citation type="journal article" date="2021" name="Nat. Commun.">
        <title>Genetic determinants of endophytism in the Arabidopsis root mycobiome.</title>
        <authorList>
            <person name="Mesny F."/>
            <person name="Miyauchi S."/>
            <person name="Thiergart T."/>
            <person name="Pickel B."/>
            <person name="Atanasova L."/>
            <person name="Karlsson M."/>
            <person name="Huettel B."/>
            <person name="Barry K.W."/>
            <person name="Haridas S."/>
            <person name="Chen C."/>
            <person name="Bauer D."/>
            <person name="Andreopoulos W."/>
            <person name="Pangilinan J."/>
            <person name="LaButti K."/>
            <person name="Riley R."/>
            <person name="Lipzen A."/>
            <person name="Clum A."/>
            <person name="Drula E."/>
            <person name="Henrissat B."/>
            <person name="Kohler A."/>
            <person name="Grigoriev I.V."/>
            <person name="Martin F.M."/>
            <person name="Hacquard S."/>
        </authorList>
    </citation>
    <scope>NUCLEOTIDE SEQUENCE [LARGE SCALE GENOMIC DNA]</scope>
    <source>
        <strain evidence="4 5">MPI-CAGE-CH-0241</strain>
    </source>
</reference>
<keyword evidence="2 3" id="KW-0040">ANK repeat</keyword>
<dbReference type="InterPro" id="IPR002110">
    <property type="entry name" value="Ankyrin_rpt"/>
</dbReference>
<name>A0A9P8W4H0_9HYPO</name>
<dbReference type="Pfam" id="PF00023">
    <property type="entry name" value="Ank"/>
    <property type="match status" value="1"/>
</dbReference>
<keyword evidence="5" id="KW-1185">Reference proteome</keyword>
<evidence type="ECO:0000256" key="2">
    <source>
        <dbReference type="ARBA" id="ARBA00023043"/>
    </source>
</evidence>
<sequence>MSTLRRFTVKIANEMRCKGNSLGHHVLFPIAIHLTTKSIMATAVDHSFCMPCLRECGTRASLIQCPVCPTEDPHEYALDPYTNCAQCYDVLERDDAKSCRSCRTFFCEGCECPVCDAAEGSHSRAICDVWDLNANANDAALSVVDDDRLYAVFRPWHNVPSEVRMSSLAMAACEGDMDSVERLVESGALAVENTCSDVDHLSALEAAIFGQHMGVALYLLKRGPALSKYGPTALHMAAAAGSTDLVQILVRELGHHVDEERFGKTAIAFAMSSPLGVWRKMIPCLRGLGAEVRDADIKAALAGQNLEQVVALLDSGTCQATQSVYMAAYSLTTALPASSPVYSFIYQSLLRAREFDLLKQLCLRSDLPQVLETCAKEFLEGPIEKVLLDRPQFLDEFRLAGLFNQTWQTKPGFWKIDVLISNLAERGYGLDFTGVRKFLFQRPMEVPNNFTFN</sequence>
<dbReference type="SMART" id="SM00248">
    <property type="entry name" value="ANK"/>
    <property type="match status" value="3"/>
</dbReference>
<protein>
    <submittedName>
        <fullName evidence="4">Uncharacterized protein</fullName>
    </submittedName>
</protein>
<dbReference type="Gene3D" id="1.25.40.20">
    <property type="entry name" value="Ankyrin repeat-containing domain"/>
    <property type="match status" value="1"/>
</dbReference>
<evidence type="ECO:0000313" key="5">
    <source>
        <dbReference type="Proteomes" id="UP000777438"/>
    </source>
</evidence>
<evidence type="ECO:0000313" key="4">
    <source>
        <dbReference type="EMBL" id="KAH6889944.1"/>
    </source>
</evidence>
<feature type="repeat" description="ANK" evidence="3">
    <location>
        <begin position="229"/>
        <end position="251"/>
    </location>
</feature>
<dbReference type="Proteomes" id="UP000777438">
    <property type="component" value="Unassembled WGS sequence"/>
</dbReference>
<dbReference type="PROSITE" id="PS50088">
    <property type="entry name" value="ANK_REPEAT"/>
    <property type="match status" value="1"/>
</dbReference>
<evidence type="ECO:0000256" key="3">
    <source>
        <dbReference type="PROSITE-ProRule" id="PRU00023"/>
    </source>
</evidence>
<evidence type="ECO:0000256" key="1">
    <source>
        <dbReference type="ARBA" id="ARBA00022737"/>
    </source>
</evidence>
<accession>A0A9P8W4H0</accession>